<reference evidence="2 3" key="1">
    <citation type="submission" date="2019-05" db="EMBL/GenBank/DDBJ databases">
        <title>Mycolicibacterium sphagni ENV482 genome assembly.</title>
        <authorList>
            <person name="Chen W."/>
            <person name="Faulkner N.W."/>
            <person name="Hyman M.R."/>
        </authorList>
    </citation>
    <scope>NUCLEOTIDE SEQUENCE [LARGE SCALE GENOMIC DNA]</scope>
    <source>
        <strain evidence="2 3">ENV482</strain>
    </source>
</reference>
<gene>
    <name evidence="2" type="ORF">FEG63_23525</name>
</gene>
<sequence>MAPVGRRRLGLRKPTADLTGFPVRRLRKGGELYRAHHRDFGAWWFASDTGGRFNLDAPNGTCYLAVDEETALRERLGPTTGVVSHGWADETRVSTLAVQRGGRVADTCHTKATRFGMTREVATYAGRGYALTRLWANKFYDFGLRGIVYESRFTTIAQANAYAVFDAEGAKPWPEDPSPTLGAEACRRAGLTVLPPPSTGTLRIVP</sequence>
<dbReference type="RefSeq" id="WP_174400229.1">
    <property type="nucleotide sequence ID" value="NZ_VBSB01000016.1"/>
</dbReference>
<feature type="domain" description="RES" evidence="1">
    <location>
        <begin position="32"/>
        <end position="167"/>
    </location>
</feature>
<dbReference type="Proteomes" id="UP000708347">
    <property type="component" value="Unassembled WGS sequence"/>
</dbReference>
<dbReference type="EMBL" id="VBSB01000016">
    <property type="protein sequence ID" value="NTY62512.1"/>
    <property type="molecule type" value="Genomic_DNA"/>
</dbReference>
<dbReference type="Pfam" id="PF08808">
    <property type="entry name" value="RES"/>
    <property type="match status" value="1"/>
</dbReference>
<name>A0ABX2K0L0_9MYCO</name>
<accession>A0ABX2K0L0</accession>
<evidence type="ECO:0000259" key="1">
    <source>
        <dbReference type="Pfam" id="PF08808"/>
    </source>
</evidence>
<evidence type="ECO:0000313" key="3">
    <source>
        <dbReference type="Proteomes" id="UP000708347"/>
    </source>
</evidence>
<dbReference type="InterPro" id="IPR014914">
    <property type="entry name" value="RES_dom"/>
</dbReference>
<comment type="caution">
    <text evidence="2">The sequence shown here is derived from an EMBL/GenBank/DDBJ whole genome shotgun (WGS) entry which is preliminary data.</text>
</comment>
<keyword evidence="3" id="KW-1185">Reference proteome</keyword>
<evidence type="ECO:0000313" key="2">
    <source>
        <dbReference type="EMBL" id="NTY62512.1"/>
    </source>
</evidence>
<proteinExistence type="predicted"/>
<protein>
    <submittedName>
        <fullName evidence="2">RES domain-containing protein</fullName>
    </submittedName>
</protein>
<organism evidence="2 3">
    <name type="scientific">Mycolicibacterium sphagni</name>
    <dbReference type="NCBI Taxonomy" id="1786"/>
    <lineage>
        <taxon>Bacteria</taxon>
        <taxon>Bacillati</taxon>
        <taxon>Actinomycetota</taxon>
        <taxon>Actinomycetes</taxon>
        <taxon>Mycobacteriales</taxon>
        <taxon>Mycobacteriaceae</taxon>
        <taxon>Mycolicibacterium</taxon>
    </lineage>
</organism>